<dbReference type="InterPro" id="IPR011712">
    <property type="entry name" value="Sig_transdc_His_kin_sub3_dim/P"/>
</dbReference>
<evidence type="ECO:0000256" key="4">
    <source>
        <dbReference type="ARBA" id="ARBA00012438"/>
    </source>
</evidence>
<evidence type="ECO:0000256" key="15">
    <source>
        <dbReference type="ARBA" id="ARBA00030800"/>
    </source>
</evidence>
<feature type="domain" description="Histidine kinase" evidence="17">
    <location>
        <begin position="509"/>
        <end position="590"/>
    </location>
</feature>
<dbReference type="GO" id="GO:0005737">
    <property type="term" value="C:cytoplasm"/>
    <property type="evidence" value="ECO:0007669"/>
    <property type="project" value="UniProtKB-SubCell"/>
</dbReference>
<dbReference type="Pfam" id="PF02518">
    <property type="entry name" value="HATPase_c"/>
    <property type="match status" value="1"/>
</dbReference>
<comment type="cofactor">
    <cofactor evidence="2">
        <name>[4Fe-4S] cluster</name>
        <dbReference type="ChEBI" id="CHEBI:49883"/>
    </cofactor>
</comment>
<evidence type="ECO:0000256" key="2">
    <source>
        <dbReference type="ARBA" id="ARBA00001966"/>
    </source>
</evidence>
<dbReference type="PROSITE" id="PS50109">
    <property type="entry name" value="HIS_KIN"/>
    <property type="match status" value="1"/>
</dbReference>
<feature type="transmembrane region" description="Helical" evidence="16">
    <location>
        <begin position="121"/>
        <end position="140"/>
    </location>
</feature>
<feature type="transmembrane region" description="Helical" evidence="16">
    <location>
        <begin position="35"/>
        <end position="54"/>
    </location>
</feature>
<dbReference type="InterPro" id="IPR005467">
    <property type="entry name" value="His_kinase_dom"/>
</dbReference>
<keyword evidence="16" id="KW-1133">Transmembrane helix</keyword>
<evidence type="ECO:0000256" key="13">
    <source>
        <dbReference type="ARBA" id="ARBA00023014"/>
    </source>
</evidence>
<keyword evidence="8" id="KW-0808">Transferase</keyword>
<dbReference type="Gene3D" id="1.20.5.1930">
    <property type="match status" value="1"/>
</dbReference>
<sequence length="598" mass="63636">MNRTLAAGAVVGVVLAGLSVGVALANRESPWRVTSAVVGALTVAVPMGVGLYQWRWDPENRQGRLLVLLGGVCFGATLTASSNDLLYSTGRVAAWFVEPALIYVTLAYARGHLTGRADRIIAATAWAVAVAVFLPQALLLEWFPTPSVWGTCTSDCPANAFAVADTVSSPPGTVVTLGLEILAVGLFLAVVVATWRRLRRGSALLRRTLTPVLAVTMVRYVAYAVYLGLRRSGAAPEVLVPLGFVIEVLIPVSALGFFLGLLSWRVHAARALETLTVKLRGDEPGDAGLRRLLADALEDPSLELCFAGDGDVPWRDGAGRPVKLPQSAADRCVFQIPDSTTPVAAFHLDGALHDQRQFVDAVGACAFATLERRRLASALSSSVRDLEASRARLVAAADSERRRIQRDLHDDLQQRLVMLRIRLGVAAEAAEGAADHPLLCALGADVEAIIDDFRAVTHRIYPSLLTDAGVEEALRAVALRSPTPASVSAENLRTYPLEIESAVYFCALEALQNALKHARGATHVSIGLRDDGRLRLEVSDDGAGFVSARCPHGAGLANMRDRIEAVGGELFIRSDPGRGTTVGAAIPLAAADVTDRTR</sequence>
<evidence type="ECO:0000256" key="12">
    <source>
        <dbReference type="ARBA" id="ARBA00023012"/>
    </source>
</evidence>
<dbReference type="EMBL" id="FNTL01000004">
    <property type="protein sequence ID" value="SEC31745.1"/>
    <property type="molecule type" value="Genomic_DNA"/>
</dbReference>
<dbReference type="PRINTS" id="PR00344">
    <property type="entry name" value="BCTRLSENSOR"/>
</dbReference>
<comment type="function">
    <text evidence="14">Member of the two-component regulatory system NreB/NreC involved in the control of dissimilatory nitrate/nitrite reduction in response to oxygen. NreB functions as a direct oxygen sensor histidine kinase which is autophosphorylated, in the absence of oxygen, probably at the conserved histidine residue, and transfers its phosphate group probably to a conserved aspartate residue of NreC. NreB/NreC activates the expression of the nitrate (narGHJI) and nitrite (nir) reductase operons, as well as the putative nitrate transporter gene narT.</text>
</comment>
<evidence type="ECO:0000256" key="6">
    <source>
        <dbReference type="ARBA" id="ARBA00022485"/>
    </source>
</evidence>
<keyword evidence="16" id="KW-0472">Membrane</keyword>
<evidence type="ECO:0000313" key="18">
    <source>
        <dbReference type="EMBL" id="SEC31745.1"/>
    </source>
</evidence>
<feature type="transmembrane region" description="Helical" evidence="16">
    <location>
        <begin position="174"/>
        <end position="196"/>
    </location>
</feature>
<dbReference type="CDD" id="cd16917">
    <property type="entry name" value="HATPase_UhpB-NarQ-NarX-like"/>
    <property type="match status" value="1"/>
</dbReference>
<evidence type="ECO:0000256" key="1">
    <source>
        <dbReference type="ARBA" id="ARBA00000085"/>
    </source>
</evidence>
<keyword evidence="11" id="KW-0408">Iron</keyword>
<protein>
    <recommendedName>
        <fullName evidence="5">Oxygen sensor histidine kinase NreB</fullName>
        <ecNumber evidence="4">2.7.13.3</ecNumber>
    </recommendedName>
    <alternativeName>
        <fullName evidence="15">Nitrogen regulation protein B</fullName>
    </alternativeName>
</protein>
<dbReference type="OrthoDB" id="227596at2"/>
<comment type="subcellular location">
    <subcellularLocation>
        <location evidence="3">Cytoplasm</location>
    </subcellularLocation>
</comment>
<feature type="transmembrane region" description="Helical" evidence="16">
    <location>
        <begin position="66"/>
        <end position="86"/>
    </location>
</feature>
<proteinExistence type="predicted"/>
<dbReference type="PANTHER" id="PTHR24421">
    <property type="entry name" value="NITRATE/NITRITE SENSOR PROTEIN NARX-RELATED"/>
    <property type="match status" value="1"/>
</dbReference>
<evidence type="ECO:0000256" key="10">
    <source>
        <dbReference type="ARBA" id="ARBA00022777"/>
    </source>
</evidence>
<evidence type="ECO:0000313" key="19">
    <source>
        <dbReference type="Proteomes" id="UP000183407"/>
    </source>
</evidence>
<evidence type="ECO:0000256" key="8">
    <source>
        <dbReference type="ARBA" id="ARBA00022679"/>
    </source>
</evidence>
<keyword evidence="9" id="KW-0479">Metal-binding</keyword>
<comment type="catalytic activity">
    <reaction evidence="1">
        <text>ATP + protein L-histidine = ADP + protein N-phospho-L-histidine.</text>
        <dbReference type="EC" id="2.7.13.3"/>
    </reaction>
</comment>
<feature type="transmembrane region" description="Helical" evidence="16">
    <location>
        <begin position="92"/>
        <end position="109"/>
    </location>
</feature>
<evidence type="ECO:0000256" key="16">
    <source>
        <dbReference type="SAM" id="Phobius"/>
    </source>
</evidence>
<dbReference type="SMART" id="SM00387">
    <property type="entry name" value="HATPase_c"/>
    <property type="match status" value="1"/>
</dbReference>
<evidence type="ECO:0000256" key="11">
    <source>
        <dbReference type="ARBA" id="ARBA00023004"/>
    </source>
</evidence>
<organism evidence="18 19">
    <name type="scientific">Rhodococcus jostii</name>
    <dbReference type="NCBI Taxonomy" id="132919"/>
    <lineage>
        <taxon>Bacteria</taxon>
        <taxon>Bacillati</taxon>
        <taxon>Actinomycetota</taxon>
        <taxon>Actinomycetes</taxon>
        <taxon>Mycobacteriales</taxon>
        <taxon>Nocardiaceae</taxon>
        <taxon>Rhodococcus</taxon>
    </lineage>
</organism>
<dbReference type="GO" id="GO:0046983">
    <property type="term" value="F:protein dimerization activity"/>
    <property type="evidence" value="ECO:0007669"/>
    <property type="project" value="InterPro"/>
</dbReference>
<dbReference type="InterPro" id="IPR004358">
    <property type="entry name" value="Sig_transdc_His_kin-like_C"/>
</dbReference>
<evidence type="ECO:0000256" key="14">
    <source>
        <dbReference type="ARBA" id="ARBA00024827"/>
    </source>
</evidence>
<evidence type="ECO:0000256" key="9">
    <source>
        <dbReference type="ARBA" id="ARBA00022723"/>
    </source>
</evidence>
<dbReference type="RefSeq" id="WP_073368674.1">
    <property type="nucleotide sequence ID" value="NZ_FNTL01000004.1"/>
</dbReference>
<dbReference type="GO" id="GO:0051539">
    <property type="term" value="F:4 iron, 4 sulfur cluster binding"/>
    <property type="evidence" value="ECO:0007669"/>
    <property type="project" value="UniProtKB-KW"/>
</dbReference>
<keyword evidence="13" id="KW-0411">Iron-sulfur</keyword>
<gene>
    <name evidence="18" type="ORF">SAMN04490220_1331</name>
</gene>
<keyword evidence="6" id="KW-0004">4Fe-4S</keyword>
<dbReference type="InterPro" id="IPR036890">
    <property type="entry name" value="HATPase_C_sf"/>
</dbReference>
<keyword evidence="10 18" id="KW-0418">Kinase</keyword>
<dbReference type="SUPFAM" id="SSF55874">
    <property type="entry name" value="ATPase domain of HSP90 chaperone/DNA topoisomerase II/histidine kinase"/>
    <property type="match status" value="1"/>
</dbReference>
<evidence type="ECO:0000256" key="3">
    <source>
        <dbReference type="ARBA" id="ARBA00004496"/>
    </source>
</evidence>
<dbReference type="Gene3D" id="3.30.565.10">
    <property type="entry name" value="Histidine kinase-like ATPase, C-terminal domain"/>
    <property type="match status" value="1"/>
</dbReference>
<name>A0A1H4RIP2_RHOJO</name>
<evidence type="ECO:0000259" key="17">
    <source>
        <dbReference type="PROSITE" id="PS50109"/>
    </source>
</evidence>
<keyword evidence="12" id="KW-0902">Two-component regulatory system</keyword>
<evidence type="ECO:0000256" key="5">
    <source>
        <dbReference type="ARBA" id="ARBA00017322"/>
    </source>
</evidence>
<dbReference type="InterPro" id="IPR003594">
    <property type="entry name" value="HATPase_dom"/>
</dbReference>
<dbReference type="GO" id="GO:0000155">
    <property type="term" value="F:phosphorelay sensor kinase activity"/>
    <property type="evidence" value="ECO:0007669"/>
    <property type="project" value="InterPro"/>
</dbReference>
<dbReference type="InterPro" id="IPR050482">
    <property type="entry name" value="Sensor_HK_TwoCompSys"/>
</dbReference>
<feature type="transmembrane region" description="Helical" evidence="16">
    <location>
        <begin position="238"/>
        <end position="262"/>
    </location>
</feature>
<reference evidence="19" key="1">
    <citation type="submission" date="2016-10" db="EMBL/GenBank/DDBJ databases">
        <authorList>
            <person name="Varghese N."/>
        </authorList>
    </citation>
    <scope>NUCLEOTIDE SEQUENCE [LARGE SCALE GENOMIC DNA]</scope>
    <source>
        <strain evidence="19">DSM 44719</strain>
    </source>
</reference>
<dbReference type="GO" id="GO:0046872">
    <property type="term" value="F:metal ion binding"/>
    <property type="evidence" value="ECO:0007669"/>
    <property type="project" value="UniProtKB-KW"/>
</dbReference>
<dbReference type="Pfam" id="PF07730">
    <property type="entry name" value="HisKA_3"/>
    <property type="match status" value="1"/>
</dbReference>
<dbReference type="EC" id="2.7.13.3" evidence="4"/>
<evidence type="ECO:0000256" key="7">
    <source>
        <dbReference type="ARBA" id="ARBA00022490"/>
    </source>
</evidence>
<dbReference type="PANTHER" id="PTHR24421:SF58">
    <property type="entry name" value="SIGNAL TRANSDUCTION HISTIDINE-PROTEIN KINASE_PHOSPHATASE UHPB"/>
    <property type="match status" value="1"/>
</dbReference>
<accession>A0A1H4RIP2</accession>
<keyword evidence="16" id="KW-0812">Transmembrane</keyword>
<dbReference type="GO" id="GO:0016020">
    <property type="term" value="C:membrane"/>
    <property type="evidence" value="ECO:0007669"/>
    <property type="project" value="InterPro"/>
</dbReference>
<keyword evidence="7" id="KW-0963">Cytoplasm</keyword>
<feature type="transmembrane region" description="Helical" evidence="16">
    <location>
        <begin position="208"/>
        <end position="226"/>
    </location>
</feature>
<dbReference type="Proteomes" id="UP000183407">
    <property type="component" value="Unassembled WGS sequence"/>
</dbReference>
<dbReference type="AlphaFoldDB" id="A0A1H4RIP2"/>